<dbReference type="AlphaFoldDB" id="A0A2W5RUT8"/>
<keyword evidence="2" id="KW-0472">Membrane</keyword>
<dbReference type="EMBL" id="QFPP01000132">
    <property type="protein sequence ID" value="PZQ74397.1"/>
    <property type="molecule type" value="Genomic_DNA"/>
</dbReference>
<keyword evidence="2" id="KW-0812">Transmembrane</keyword>
<accession>A0A2W5RUT8</accession>
<evidence type="ECO:0000256" key="1">
    <source>
        <dbReference type="SAM" id="MobiDB-lite"/>
    </source>
</evidence>
<feature type="compositionally biased region" description="Polar residues" evidence="1">
    <location>
        <begin position="50"/>
        <end position="65"/>
    </location>
</feature>
<feature type="transmembrane region" description="Helical" evidence="2">
    <location>
        <begin position="6"/>
        <end position="32"/>
    </location>
</feature>
<proteinExistence type="predicted"/>
<evidence type="ECO:0000313" key="4">
    <source>
        <dbReference type="Proteomes" id="UP000249135"/>
    </source>
</evidence>
<evidence type="ECO:0000313" key="3">
    <source>
        <dbReference type="EMBL" id="PZQ74397.1"/>
    </source>
</evidence>
<evidence type="ECO:0000256" key="2">
    <source>
        <dbReference type="SAM" id="Phobius"/>
    </source>
</evidence>
<name>A0A2W5RUT8_VARPD</name>
<organism evidence="3 4">
    <name type="scientific">Variovorax paradoxus</name>
    <dbReference type="NCBI Taxonomy" id="34073"/>
    <lineage>
        <taxon>Bacteria</taxon>
        <taxon>Pseudomonadati</taxon>
        <taxon>Pseudomonadota</taxon>
        <taxon>Betaproteobacteria</taxon>
        <taxon>Burkholderiales</taxon>
        <taxon>Comamonadaceae</taxon>
        <taxon>Variovorax</taxon>
    </lineage>
</organism>
<dbReference type="Proteomes" id="UP000249135">
    <property type="component" value="Unassembled WGS sequence"/>
</dbReference>
<keyword evidence="2" id="KW-1133">Transmembrane helix</keyword>
<feature type="region of interest" description="Disordered" evidence="1">
    <location>
        <begin position="46"/>
        <end position="65"/>
    </location>
</feature>
<gene>
    <name evidence="3" type="ORF">DI563_12405</name>
</gene>
<protein>
    <submittedName>
        <fullName evidence="3">Uncharacterized protein</fullName>
    </submittedName>
</protein>
<comment type="caution">
    <text evidence="3">The sequence shown here is derived from an EMBL/GenBank/DDBJ whole genome shotgun (WGS) entry which is preliminary data.</text>
</comment>
<reference evidence="3 4" key="1">
    <citation type="submission" date="2017-08" db="EMBL/GenBank/DDBJ databases">
        <title>Infants hospitalized years apart are colonized by the same room-sourced microbial strains.</title>
        <authorList>
            <person name="Brooks B."/>
            <person name="Olm M.R."/>
            <person name="Firek B.A."/>
            <person name="Baker R."/>
            <person name="Thomas B.C."/>
            <person name="Morowitz M.J."/>
            <person name="Banfield J.F."/>
        </authorList>
    </citation>
    <scope>NUCLEOTIDE SEQUENCE [LARGE SCALE GENOMIC DNA]</scope>
    <source>
        <strain evidence="3">S2_005_003_R2_41</strain>
    </source>
</reference>
<sequence>MQLVKIPLYLVVAMILMSAMLIAMVIAVVIGWPTVKIWDLLHADRPPPNRTNTMQPRSQSPFSAH</sequence>